<dbReference type="GO" id="GO:0016702">
    <property type="term" value="F:oxidoreductase activity, acting on single donors with incorporation of molecular oxygen, incorporation of two atoms of oxygen"/>
    <property type="evidence" value="ECO:0007669"/>
    <property type="project" value="UniProtKB-ARBA"/>
</dbReference>
<sequence length="57" mass="6352">KDTPAAGDKYDTENGVNLLSDDGGKSYEDVLQLQMILNAQTTFSAVHDEHFFIIIHQ</sequence>
<dbReference type="GO" id="GO:0019441">
    <property type="term" value="P:L-tryptophan catabolic process to kynurenine"/>
    <property type="evidence" value="ECO:0007669"/>
    <property type="project" value="InterPro"/>
</dbReference>
<protein>
    <submittedName>
        <fullName evidence="1">Tryptophan 2_3-dioxygenase</fullName>
    </submittedName>
</protein>
<evidence type="ECO:0000313" key="2">
    <source>
        <dbReference type="Proteomes" id="UP000595437"/>
    </source>
</evidence>
<dbReference type="GO" id="GO:0020037">
    <property type="term" value="F:heme binding"/>
    <property type="evidence" value="ECO:0007669"/>
    <property type="project" value="InterPro"/>
</dbReference>
<gene>
    <name evidence="1" type="ORF">FKW44_009933</name>
</gene>
<keyword evidence="1" id="KW-0223">Dioxygenase</keyword>
<keyword evidence="2" id="KW-1185">Reference proteome</keyword>
<dbReference type="GO" id="GO:0046872">
    <property type="term" value="F:metal ion binding"/>
    <property type="evidence" value="ECO:0007669"/>
    <property type="project" value="InterPro"/>
</dbReference>
<feature type="non-terminal residue" evidence="1">
    <location>
        <position position="1"/>
    </location>
</feature>
<dbReference type="Gene3D" id="1.20.58.480">
    <property type="match status" value="1"/>
</dbReference>
<organism evidence="1 2">
    <name type="scientific">Caligus rogercresseyi</name>
    <name type="common">Sea louse</name>
    <dbReference type="NCBI Taxonomy" id="217165"/>
    <lineage>
        <taxon>Eukaryota</taxon>
        <taxon>Metazoa</taxon>
        <taxon>Ecdysozoa</taxon>
        <taxon>Arthropoda</taxon>
        <taxon>Crustacea</taxon>
        <taxon>Multicrustacea</taxon>
        <taxon>Hexanauplia</taxon>
        <taxon>Copepoda</taxon>
        <taxon>Siphonostomatoida</taxon>
        <taxon>Caligidae</taxon>
        <taxon>Caligus</taxon>
    </lineage>
</organism>
<evidence type="ECO:0000313" key="1">
    <source>
        <dbReference type="EMBL" id="QQP49307.1"/>
    </source>
</evidence>
<dbReference type="AlphaFoldDB" id="A0A7T8HFV7"/>
<feature type="non-terminal residue" evidence="1">
    <location>
        <position position="57"/>
    </location>
</feature>
<reference evidence="2" key="1">
    <citation type="submission" date="2021-01" db="EMBL/GenBank/DDBJ databases">
        <title>Caligus Genome Assembly.</title>
        <authorList>
            <person name="Gallardo-Escarate C."/>
        </authorList>
    </citation>
    <scope>NUCLEOTIDE SEQUENCE [LARGE SCALE GENOMIC DNA]</scope>
</reference>
<proteinExistence type="predicted"/>
<dbReference type="EMBL" id="CP045895">
    <property type="protein sequence ID" value="QQP49307.1"/>
    <property type="molecule type" value="Genomic_DNA"/>
</dbReference>
<dbReference type="InterPro" id="IPR037217">
    <property type="entry name" value="Trp/Indoleamine_2_3_dOase-like"/>
</dbReference>
<dbReference type="Proteomes" id="UP000595437">
    <property type="component" value="Chromosome 6"/>
</dbReference>
<name>A0A7T8HFV7_CALRO</name>
<keyword evidence="1" id="KW-0560">Oxidoreductase</keyword>
<dbReference type="SUPFAM" id="SSF140959">
    <property type="entry name" value="Indolic compounds 2,3-dioxygenase-like"/>
    <property type="match status" value="1"/>
</dbReference>
<accession>A0A7T8HFV7</accession>